<feature type="signal peptide" evidence="1">
    <location>
        <begin position="1"/>
        <end position="20"/>
    </location>
</feature>
<feature type="chain" id="PRO_5035943225" evidence="1">
    <location>
        <begin position="21"/>
        <end position="66"/>
    </location>
</feature>
<reference evidence="2" key="1">
    <citation type="submission" date="2020-12" db="EMBL/GenBank/DDBJ databases">
        <authorList>
            <person name="Iha C."/>
        </authorList>
    </citation>
    <scope>NUCLEOTIDE SEQUENCE</scope>
</reference>
<proteinExistence type="predicted"/>
<dbReference type="Proteomes" id="UP000708148">
    <property type="component" value="Unassembled WGS sequence"/>
</dbReference>
<feature type="non-terminal residue" evidence="2">
    <location>
        <position position="1"/>
    </location>
</feature>
<evidence type="ECO:0000313" key="2">
    <source>
        <dbReference type="EMBL" id="CAD7702903.1"/>
    </source>
</evidence>
<evidence type="ECO:0000256" key="1">
    <source>
        <dbReference type="SAM" id="SignalP"/>
    </source>
</evidence>
<protein>
    <submittedName>
        <fullName evidence="2">Uncharacterized protein</fullName>
    </submittedName>
</protein>
<accession>A0A8S1J6U2</accession>
<name>A0A8S1J6U2_9CHLO</name>
<keyword evidence="3" id="KW-1185">Reference proteome</keyword>
<evidence type="ECO:0000313" key="3">
    <source>
        <dbReference type="Proteomes" id="UP000708148"/>
    </source>
</evidence>
<keyword evidence="1" id="KW-0732">Signal</keyword>
<organism evidence="2 3">
    <name type="scientific">Ostreobium quekettii</name>
    <dbReference type="NCBI Taxonomy" id="121088"/>
    <lineage>
        <taxon>Eukaryota</taxon>
        <taxon>Viridiplantae</taxon>
        <taxon>Chlorophyta</taxon>
        <taxon>core chlorophytes</taxon>
        <taxon>Ulvophyceae</taxon>
        <taxon>TCBD clade</taxon>
        <taxon>Bryopsidales</taxon>
        <taxon>Ostreobineae</taxon>
        <taxon>Ostreobiaceae</taxon>
        <taxon>Ostreobium</taxon>
    </lineage>
</organism>
<dbReference type="AlphaFoldDB" id="A0A8S1J6U2"/>
<dbReference type="EMBL" id="CAJHUC010001996">
    <property type="protein sequence ID" value="CAD7702903.1"/>
    <property type="molecule type" value="Genomic_DNA"/>
</dbReference>
<gene>
    <name evidence="2" type="ORF">OSTQU699_LOCUS8260</name>
</gene>
<comment type="caution">
    <text evidence="2">The sequence shown here is derived from an EMBL/GenBank/DDBJ whole genome shotgun (WGS) entry which is preliminary data.</text>
</comment>
<sequence>MAWMTVAFVNILVIVVTLLAYERSGLLGEAGELGATIAEQIPEDQDPTDGDRKLWMSAAYVLTALA</sequence>